<dbReference type="PIRSF" id="PIRSF039008">
    <property type="entry name" value="YjbJ"/>
    <property type="match status" value="1"/>
</dbReference>
<reference evidence="3 4" key="1">
    <citation type="submission" date="2017-08" db="EMBL/GenBank/DDBJ databases">
        <title>Lysobacter sylvestris genome.</title>
        <authorList>
            <person name="Zhang D.-C."/>
            <person name="Albuquerque L."/>
            <person name="Franca L."/>
            <person name="Froufe H.J.C."/>
            <person name="Barroso C."/>
            <person name="Egas C."/>
            <person name="Da Costa M."/>
            <person name="Margesin R."/>
        </authorList>
    </citation>
    <scope>NUCLEOTIDE SEQUENCE [LARGE SCALE GENOMIC DNA]</scope>
    <source>
        <strain evidence="3 4">AM20-91</strain>
    </source>
</reference>
<dbReference type="OrthoDB" id="9796058at2"/>
<protein>
    <recommendedName>
        <fullName evidence="2">CsbD-like domain-containing protein</fullName>
    </recommendedName>
</protein>
<dbReference type="InterPro" id="IPR026042">
    <property type="entry name" value="YjbJ"/>
</dbReference>
<sequence>MNKDIISGKWEQVKGAAQAKWGKLTNDDLDIAQGDAKYLAGRLQERYGMEENQAKREVDEFQKTIQ</sequence>
<comment type="similarity">
    <text evidence="1">Belongs to the UPF0337 (CsbD) family.</text>
</comment>
<dbReference type="InterPro" id="IPR008462">
    <property type="entry name" value="CsbD"/>
</dbReference>
<dbReference type="Proteomes" id="UP000236220">
    <property type="component" value="Unassembled WGS sequence"/>
</dbReference>
<dbReference type="InterPro" id="IPR050423">
    <property type="entry name" value="UPF0337_stress_rsp"/>
</dbReference>
<dbReference type="Gene3D" id="1.10.1470.10">
    <property type="entry name" value="YjbJ"/>
    <property type="match status" value="1"/>
</dbReference>
<proteinExistence type="inferred from homology"/>
<gene>
    <name evidence="3" type="ORF">Lysil_0797</name>
</gene>
<accession>A0A2K1Q286</accession>
<evidence type="ECO:0000313" key="4">
    <source>
        <dbReference type="Proteomes" id="UP000236220"/>
    </source>
</evidence>
<name>A0A2K1Q286_9GAMM</name>
<comment type="caution">
    <text evidence="3">The sequence shown here is derived from an EMBL/GenBank/DDBJ whole genome shotgun (WGS) entry which is preliminary data.</text>
</comment>
<evidence type="ECO:0000313" key="3">
    <source>
        <dbReference type="EMBL" id="PNS09168.1"/>
    </source>
</evidence>
<dbReference type="PANTHER" id="PTHR34977:SF1">
    <property type="entry name" value="UPF0337 PROTEIN YJBJ"/>
    <property type="match status" value="1"/>
</dbReference>
<dbReference type="InterPro" id="IPR036629">
    <property type="entry name" value="YjbJ_sf"/>
</dbReference>
<dbReference type="RefSeq" id="WP_103074249.1">
    <property type="nucleotide sequence ID" value="NZ_NPZB01000001.1"/>
</dbReference>
<feature type="domain" description="CsbD-like" evidence="2">
    <location>
        <begin position="4"/>
        <end position="56"/>
    </location>
</feature>
<dbReference type="Pfam" id="PF05532">
    <property type="entry name" value="CsbD"/>
    <property type="match status" value="1"/>
</dbReference>
<organism evidence="3 4">
    <name type="scientific">Solilutibacter silvestris</name>
    <dbReference type="NCBI Taxonomy" id="1645665"/>
    <lineage>
        <taxon>Bacteria</taxon>
        <taxon>Pseudomonadati</taxon>
        <taxon>Pseudomonadota</taxon>
        <taxon>Gammaproteobacteria</taxon>
        <taxon>Lysobacterales</taxon>
        <taxon>Lysobacteraceae</taxon>
        <taxon>Solilutibacter</taxon>
    </lineage>
</organism>
<dbReference type="EMBL" id="NPZB01000001">
    <property type="protein sequence ID" value="PNS09168.1"/>
    <property type="molecule type" value="Genomic_DNA"/>
</dbReference>
<dbReference type="AlphaFoldDB" id="A0A2K1Q286"/>
<dbReference type="SUPFAM" id="SSF69047">
    <property type="entry name" value="Hypothetical protein YjbJ"/>
    <property type="match status" value="1"/>
</dbReference>
<keyword evidence="4" id="KW-1185">Reference proteome</keyword>
<dbReference type="PANTHER" id="PTHR34977">
    <property type="entry name" value="UPF0337 PROTEIN YJBJ"/>
    <property type="match status" value="1"/>
</dbReference>
<evidence type="ECO:0000256" key="1">
    <source>
        <dbReference type="ARBA" id="ARBA00009129"/>
    </source>
</evidence>
<evidence type="ECO:0000259" key="2">
    <source>
        <dbReference type="Pfam" id="PF05532"/>
    </source>
</evidence>